<evidence type="ECO:0000313" key="3">
    <source>
        <dbReference type="EMBL" id="CAK7337262.1"/>
    </source>
</evidence>
<evidence type="ECO:0000313" key="4">
    <source>
        <dbReference type="Proteomes" id="UP001314170"/>
    </source>
</evidence>
<evidence type="ECO:0000256" key="2">
    <source>
        <dbReference type="SAM" id="MobiDB-lite"/>
    </source>
</evidence>
<comment type="caution">
    <text evidence="3">The sequence shown here is derived from an EMBL/GenBank/DDBJ whole genome shotgun (WGS) entry which is preliminary data.</text>
</comment>
<accession>A0AAV1RNZ3</accession>
<dbReference type="EMBL" id="CAWUPB010001010">
    <property type="protein sequence ID" value="CAK7337262.1"/>
    <property type="molecule type" value="Genomic_DNA"/>
</dbReference>
<keyword evidence="1" id="KW-0175">Coiled coil</keyword>
<gene>
    <name evidence="3" type="ORF">DCAF_LOCUS12289</name>
</gene>
<protein>
    <submittedName>
        <fullName evidence="3">Uncharacterized protein</fullName>
    </submittedName>
</protein>
<feature type="region of interest" description="Disordered" evidence="2">
    <location>
        <begin position="34"/>
        <end position="55"/>
    </location>
</feature>
<sequence>MCGGTLEHAGRRVESIGLLAALYPDARCGHFQVNGDDEIEDGDTSSHEHSKITGDDHMKLNSDSLALGRSICMIKEILSTDHRENGDGKRVSQFLDEAYANFMEKLDSSSHCSSLTLWEGKDEVVDVGDNKVTQTLAPILQHPYFGLRVREKVENTAAKVDEKIVEVSTDIEELTSKLEALKLKNECVKSLESSKKSRLIEDSLEEAETLKWWLAGAGVL</sequence>
<reference evidence="3 4" key="1">
    <citation type="submission" date="2024-01" db="EMBL/GenBank/DDBJ databases">
        <authorList>
            <person name="Waweru B."/>
        </authorList>
    </citation>
    <scope>NUCLEOTIDE SEQUENCE [LARGE SCALE GENOMIC DNA]</scope>
</reference>
<evidence type="ECO:0000256" key="1">
    <source>
        <dbReference type="SAM" id="Coils"/>
    </source>
</evidence>
<dbReference type="Proteomes" id="UP001314170">
    <property type="component" value="Unassembled WGS sequence"/>
</dbReference>
<feature type="compositionally biased region" description="Basic and acidic residues" evidence="2">
    <location>
        <begin position="44"/>
        <end position="55"/>
    </location>
</feature>
<keyword evidence="4" id="KW-1185">Reference proteome</keyword>
<organism evidence="3 4">
    <name type="scientific">Dovyalis caffra</name>
    <dbReference type="NCBI Taxonomy" id="77055"/>
    <lineage>
        <taxon>Eukaryota</taxon>
        <taxon>Viridiplantae</taxon>
        <taxon>Streptophyta</taxon>
        <taxon>Embryophyta</taxon>
        <taxon>Tracheophyta</taxon>
        <taxon>Spermatophyta</taxon>
        <taxon>Magnoliopsida</taxon>
        <taxon>eudicotyledons</taxon>
        <taxon>Gunneridae</taxon>
        <taxon>Pentapetalae</taxon>
        <taxon>rosids</taxon>
        <taxon>fabids</taxon>
        <taxon>Malpighiales</taxon>
        <taxon>Salicaceae</taxon>
        <taxon>Flacourtieae</taxon>
        <taxon>Dovyalis</taxon>
    </lineage>
</organism>
<feature type="coiled-coil region" evidence="1">
    <location>
        <begin position="157"/>
        <end position="191"/>
    </location>
</feature>
<dbReference type="AlphaFoldDB" id="A0AAV1RNZ3"/>
<proteinExistence type="predicted"/>
<name>A0AAV1RNZ3_9ROSI</name>